<dbReference type="Gene3D" id="1.10.357.10">
    <property type="entry name" value="Tetracycline Repressor, domain 2"/>
    <property type="match status" value="1"/>
</dbReference>
<evidence type="ECO:0000256" key="4">
    <source>
        <dbReference type="PROSITE-ProRule" id="PRU00335"/>
    </source>
</evidence>
<evidence type="ECO:0000313" key="6">
    <source>
        <dbReference type="EMBL" id="MFD1370667.1"/>
    </source>
</evidence>
<dbReference type="PROSITE" id="PS50977">
    <property type="entry name" value="HTH_TETR_2"/>
    <property type="match status" value="1"/>
</dbReference>
<name>A0ABW4AKH4_9ACTN</name>
<feature type="DNA-binding region" description="H-T-H motif" evidence="4">
    <location>
        <begin position="28"/>
        <end position="47"/>
    </location>
</feature>
<keyword evidence="3" id="KW-0804">Transcription</keyword>
<evidence type="ECO:0000256" key="1">
    <source>
        <dbReference type="ARBA" id="ARBA00023015"/>
    </source>
</evidence>
<dbReference type="SUPFAM" id="SSF48498">
    <property type="entry name" value="Tetracyclin repressor-like, C-terminal domain"/>
    <property type="match status" value="1"/>
</dbReference>
<dbReference type="EMBL" id="JBHTMK010000044">
    <property type="protein sequence ID" value="MFD1370667.1"/>
    <property type="molecule type" value="Genomic_DNA"/>
</dbReference>
<dbReference type="InterPro" id="IPR009057">
    <property type="entry name" value="Homeodomain-like_sf"/>
</dbReference>
<dbReference type="PANTHER" id="PTHR30055:SF239">
    <property type="entry name" value="TRANSCRIPTIONAL REGULATORY PROTEIN"/>
    <property type="match status" value="1"/>
</dbReference>
<evidence type="ECO:0000313" key="7">
    <source>
        <dbReference type="Proteomes" id="UP001597183"/>
    </source>
</evidence>
<dbReference type="InterPro" id="IPR001647">
    <property type="entry name" value="HTH_TetR"/>
</dbReference>
<dbReference type="RefSeq" id="WP_317793570.1">
    <property type="nucleotide sequence ID" value="NZ_AP028461.1"/>
</dbReference>
<keyword evidence="1" id="KW-0805">Transcription regulation</keyword>
<accession>A0ABW4AKH4</accession>
<dbReference type="InterPro" id="IPR036271">
    <property type="entry name" value="Tet_transcr_reg_TetR-rel_C_sf"/>
</dbReference>
<dbReference type="InterPro" id="IPR003012">
    <property type="entry name" value="Tet_transcr_reg_TetR"/>
</dbReference>
<dbReference type="InterPro" id="IPR050109">
    <property type="entry name" value="HTH-type_TetR-like_transc_reg"/>
</dbReference>
<dbReference type="Pfam" id="PF00440">
    <property type="entry name" value="TetR_N"/>
    <property type="match status" value="1"/>
</dbReference>
<comment type="caution">
    <text evidence="6">The sequence shown here is derived from an EMBL/GenBank/DDBJ whole genome shotgun (WGS) entry which is preliminary data.</text>
</comment>
<proteinExistence type="predicted"/>
<dbReference type="PRINTS" id="PR00400">
    <property type="entry name" value="TETREPRESSOR"/>
</dbReference>
<feature type="domain" description="HTH tetR-type" evidence="5">
    <location>
        <begin position="5"/>
        <end position="65"/>
    </location>
</feature>
<dbReference type="Proteomes" id="UP001597183">
    <property type="component" value="Unassembled WGS sequence"/>
</dbReference>
<gene>
    <name evidence="6" type="ORF">ACFQ5G_35470</name>
</gene>
<dbReference type="SUPFAM" id="SSF46689">
    <property type="entry name" value="Homeodomain-like"/>
    <property type="match status" value="1"/>
</dbReference>
<sequence>MPRAGLDPATVIEAGAALADEIGFEKLTMGLLADRLGVRTPSLYKHVDSLEALRRGITLQAMRDFRDAVARVAVGRAGPGAVRAFADAYRRWAVAHPGRYASAVRAPEAGDEEHRRLSNEVMQIMYDVLAGFELRGTHAVDAARVLRSSLHGFATVEAAGGFGLPRDVDRSYRFLIDTIIAGLQNVPVDPTEDTSSREFHPTGG</sequence>
<dbReference type="Gene3D" id="1.10.10.60">
    <property type="entry name" value="Homeodomain-like"/>
    <property type="match status" value="1"/>
</dbReference>
<organism evidence="6 7">
    <name type="scientific">Actinoplanes sichuanensis</name>
    <dbReference type="NCBI Taxonomy" id="512349"/>
    <lineage>
        <taxon>Bacteria</taxon>
        <taxon>Bacillati</taxon>
        <taxon>Actinomycetota</taxon>
        <taxon>Actinomycetes</taxon>
        <taxon>Micromonosporales</taxon>
        <taxon>Micromonosporaceae</taxon>
        <taxon>Actinoplanes</taxon>
    </lineage>
</organism>
<evidence type="ECO:0000256" key="3">
    <source>
        <dbReference type="ARBA" id="ARBA00023163"/>
    </source>
</evidence>
<dbReference type="PANTHER" id="PTHR30055">
    <property type="entry name" value="HTH-TYPE TRANSCRIPTIONAL REGULATOR RUTR"/>
    <property type="match status" value="1"/>
</dbReference>
<protein>
    <submittedName>
        <fullName evidence="6">TetR/AcrR family transcriptional regulator</fullName>
    </submittedName>
</protein>
<evidence type="ECO:0000256" key="2">
    <source>
        <dbReference type="ARBA" id="ARBA00023125"/>
    </source>
</evidence>
<dbReference type="InterPro" id="IPR025996">
    <property type="entry name" value="MT1864/Rv1816-like_C"/>
</dbReference>
<reference evidence="7" key="1">
    <citation type="journal article" date="2019" name="Int. J. Syst. Evol. Microbiol.">
        <title>The Global Catalogue of Microorganisms (GCM) 10K type strain sequencing project: providing services to taxonomists for standard genome sequencing and annotation.</title>
        <authorList>
            <consortium name="The Broad Institute Genomics Platform"/>
            <consortium name="The Broad Institute Genome Sequencing Center for Infectious Disease"/>
            <person name="Wu L."/>
            <person name="Ma J."/>
        </authorList>
    </citation>
    <scope>NUCLEOTIDE SEQUENCE [LARGE SCALE GENOMIC DNA]</scope>
    <source>
        <strain evidence="7">CCM 7526</strain>
    </source>
</reference>
<keyword evidence="7" id="KW-1185">Reference proteome</keyword>
<evidence type="ECO:0000259" key="5">
    <source>
        <dbReference type="PROSITE" id="PS50977"/>
    </source>
</evidence>
<keyword evidence="2 4" id="KW-0238">DNA-binding</keyword>
<dbReference type="Pfam" id="PF13305">
    <property type="entry name" value="TetR_C_33"/>
    <property type="match status" value="1"/>
</dbReference>